<name>A0A7I9VR66_9BACT</name>
<evidence type="ECO:0000313" key="2">
    <source>
        <dbReference type="Proteomes" id="UP000503640"/>
    </source>
</evidence>
<dbReference type="RefSeq" id="WP_176067902.1">
    <property type="nucleotide sequence ID" value="NZ_BJTG01000009.1"/>
</dbReference>
<dbReference type="EMBL" id="BJTG01000009">
    <property type="protein sequence ID" value="GEJ58922.1"/>
    <property type="molecule type" value="Genomic_DNA"/>
</dbReference>
<dbReference type="AlphaFoldDB" id="A0A7I9VR66"/>
<keyword evidence="2" id="KW-1185">Reference proteome</keyword>
<organism evidence="1 2">
    <name type="scientific">Anaeromyxobacter diazotrophicus</name>
    <dbReference type="NCBI Taxonomy" id="2590199"/>
    <lineage>
        <taxon>Bacteria</taxon>
        <taxon>Pseudomonadati</taxon>
        <taxon>Myxococcota</taxon>
        <taxon>Myxococcia</taxon>
        <taxon>Myxococcales</taxon>
        <taxon>Cystobacterineae</taxon>
        <taxon>Anaeromyxobacteraceae</taxon>
        <taxon>Anaeromyxobacter</taxon>
    </lineage>
</organism>
<reference evidence="2" key="1">
    <citation type="journal article" date="2020" name="Appl. Environ. Microbiol.">
        <title>Diazotrophic Anaeromyxobacter Isolates from Soils.</title>
        <authorList>
            <person name="Masuda Y."/>
            <person name="Yamanaka H."/>
            <person name="Xu Z.X."/>
            <person name="Shiratori Y."/>
            <person name="Aono T."/>
            <person name="Amachi S."/>
            <person name="Senoo K."/>
            <person name="Itoh H."/>
        </authorList>
    </citation>
    <scope>NUCLEOTIDE SEQUENCE [LARGE SCALE GENOMIC DNA]</scope>
    <source>
        <strain evidence="2">R267</strain>
    </source>
</reference>
<gene>
    <name evidence="1" type="ORF">AMYX_36630</name>
</gene>
<dbReference type="Proteomes" id="UP000503640">
    <property type="component" value="Unassembled WGS sequence"/>
</dbReference>
<proteinExistence type="predicted"/>
<accession>A0A7I9VR66</accession>
<evidence type="ECO:0000313" key="1">
    <source>
        <dbReference type="EMBL" id="GEJ58922.1"/>
    </source>
</evidence>
<comment type="caution">
    <text evidence="1">The sequence shown here is derived from an EMBL/GenBank/DDBJ whole genome shotgun (WGS) entry which is preliminary data.</text>
</comment>
<sequence length="145" mass="15428">MTFSPRVPHLFPRKTLARLLAPTYAAAMSVDEEEAHERLLQALEAPGVVEALQRGVSAALELKQGPRTPADKLLDKVSKGIEKHGGHVRPAESTPAVSAVLVRLNLELGLAPEPMRATLATPRGAAALEQGLASLGAHLVKELLR</sequence>
<protein>
    <submittedName>
        <fullName evidence="1">Uncharacterized protein</fullName>
    </submittedName>
</protein>